<reference evidence="1 2" key="1">
    <citation type="journal article" date="2012" name="J. Bacteriol.">
        <title>Complete Genome Sequence of Burkholderia phenoliruptrix BR3459a (CLA1), a Heat-Tolerant, Nitrogen-Fixing Symbiont of Mimosa flocculosa.</title>
        <authorList>
            <person name="de Oliveira Cunha C."/>
            <person name="Goda Zuleta L.F."/>
            <person name="Paula de Almeida L.G."/>
            <person name="Prioli Ciapina L."/>
            <person name="Lustrino Borges W."/>
            <person name="Pitard R.M."/>
            <person name="Baldani J.I."/>
            <person name="Straliotto R."/>
            <person name="de Faria S.M."/>
            <person name="Hungria M."/>
            <person name="Sousa Cavada B."/>
            <person name="Mercante F.M."/>
            <person name="Ribeiro de Vasconcelos A.T."/>
        </authorList>
    </citation>
    <scope>NUCLEOTIDE SEQUENCE [LARGE SCALE GENOMIC DNA]</scope>
    <source>
        <strain evidence="1 2">BR3459a</strain>
        <plasmid evidence="1 2">pSYMBR3459</plasmid>
    </source>
</reference>
<proteinExistence type="predicted"/>
<gene>
    <name evidence="1" type="ORF">BUPH_08351</name>
</gene>
<accession>K0E2W0</accession>
<organism evidence="1 2">
    <name type="scientific">Paraburkholderia phenoliruptrix BR3459a</name>
    <dbReference type="NCBI Taxonomy" id="1229205"/>
    <lineage>
        <taxon>Bacteria</taxon>
        <taxon>Pseudomonadati</taxon>
        <taxon>Pseudomonadota</taxon>
        <taxon>Betaproteobacteria</taxon>
        <taxon>Burkholderiales</taxon>
        <taxon>Burkholderiaceae</taxon>
        <taxon>Paraburkholderia</taxon>
    </lineage>
</organism>
<dbReference type="AlphaFoldDB" id="K0E2W0"/>
<evidence type="ECO:0000313" key="1">
    <source>
        <dbReference type="EMBL" id="AFT90114.1"/>
    </source>
</evidence>
<dbReference type="EMBL" id="CP003865">
    <property type="protein sequence ID" value="AFT90114.1"/>
    <property type="molecule type" value="Genomic_DNA"/>
</dbReference>
<geneLocation type="plasmid" evidence="1 2">
    <name>pSYMBR3459</name>
</geneLocation>
<protein>
    <submittedName>
        <fullName evidence="1">Uncharacterized protein</fullName>
    </submittedName>
</protein>
<dbReference type="HOGENOM" id="CLU_2697545_0_0_4"/>
<keyword evidence="1" id="KW-0614">Plasmid</keyword>
<sequence>MTKNAKVLTEKINKTGNECLWTAFARQWHFPLSSKSCRFWSRTSFALQQIYYSPHCESADIIPSLPHRNDPSP</sequence>
<dbReference type="PATRIC" id="fig|1229205.11.peg.6809"/>
<dbReference type="Proteomes" id="UP000010105">
    <property type="component" value="Plasmid pSYMBR3459"/>
</dbReference>
<dbReference type="KEGG" id="bpx:BUPH_08351"/>
<evidence type="ECO:0000313" key="2">
    <source>
        <dbReference type="Proteomes" id="UP000010105"/>
    </source>
</evidence>
<name>K0E2W0_9BURK</name>